<evidence type="ECO:0000313" key="4">
    <source>
        <dbReference type="Proteomes" id="UP000007089"/>
    </source>
</evidence>
<name>B8J849_ANAD2</name>
<evidence type="ECO:0000256" key="1">
    <source>
        <dbReference type="PROSITE-ProRule" id="PRU00339"/>
    </source>
</evidence>
<dbReference type="RefSeq" id="WP_012633242.1">
    <property type="nucleotide sequence ID" value="NC_011891.1"/>
</dbReference>
<dbReference type="InterPro" id="IPR011990">
    <property type="entry name" value="TPR-like_helical_dom_sf"/>
</dbReference>
<dbReference type="SMART" id="SM00028">
    <property type="entry name" value="TPR"/>
    <property type="match status" value="5"/>
</dbReference>
<dbReference type="HOGENOM" id="CLU_1029128_0_0_7"/>
<dbReference type="EMBL" id="CP001359">
    <property type="protein sequence ID" value="ACL65348.1"/>
    <property type="molecule type" value="Genomic_DNA"/>
</dbReference>
<gene>
    <name evidence="3" type="ordered locus">A2cp1_2007</name>
</gene>
<reference evidence="3" key="1">
    <citation type="submission" date="2009-01" db="EMBL/GenBank/DDBJ databases">
        <title>Complete sequence of Anaeromyxobacter dehalogenans 2CP-1.</title>
        <authorList>
            <consortium name="US DOE Joint Genome Institute"/>
            <person name="Lucas S."/>
            <person name="Copeland A."/>
            <person name="Lapidus A."/>
            <person name="Glavina del Rio T."/>
            <person name="Dalin E."/>
            <person name="Tice H."/>
            <person name="Bruce D."/>
            <person name="Goodwin L."/>
            <person name="Pitluck S."/>
            <person name="Saunders E."/>
            <person name="Brettin T."/>
            <person name="Detter J.C."/>
            <person name="Han C."/>
            <person name="Larimer F."/>
            <person name="Land M."/>
            <person name="Hauser L."/>
            <person name="Kyrpides N."/>
            <person name="Ovchinnikova G."/>
            <person name="Beliaev A.S."/>
            <person name="Richardson P."/>
        </authorList>
    </citation>
    <scope>NUCLEOTIDE SEQUENCE</scope>
    <source>
        <strain evidence="3">2CP-1</strain>
    </source>
</reference>
<dbReference type="Gene3D" id="1.25.40.10">
    <property type="entry name" value="Tetratricopeptide repeat domain"/>
    <property type="match status" value="3"/>
</dbReference>
<sequence>MPTPPLRRSDRPALGAALAAALLASACAAVPRLHPRAAEEVERGYRHLADGDPERAEVAFEHALAFDPDFPEAENGLAVVARVRGDLPEARRRLERALRLRSDFPEAHANLGEALLAGGDARAAEGALREALRLDPDLADARQNLARALLRRALAPGADRAAGLAAARRELLHLLETDPGRASAHHELALVDYLEARWAAAERGYRRAAELAPAYPEALHGLCNALVRLDRCGEAVVACARCLEAAPGLEACRTSLRGATACAAAATAGR</sequence>
<dbReference type="InterPro" id="IPR052943">
    <property type="entry name" value="TMTC_O-mannosyl-trnsfr"/>
</dbReference>
<dbReference type="PANTHER" id="PTHR44809:SF1">
    <property type="entry name" value="PROTEIN O-MANNOSYL-TRANSFERASE TMTC1"/>
    <property type="match status" value="1"/>
</dbReference>
<keyword evidence="2" id="KW-0732">Signal</keyword>
<accession>B8J849</accession>
<feature type="chain" id="PRO_5002874787" evidence="2">
    <location>
        <begin position="29"/>
        <end position="270"/>
    </location>
</feature>
<dbReference type="PROSITE" id="PS50005">
    <property type="entry name" value="TPR"/>
    <property type="match status" value="1"/>
</dbReference>
<dbReference type="AlphaFoldDB" id="B8J849"/>
<dbReference type="KEGG" id="acp:A2cp1_2007"/>
<keyword evidence="1" id="KW-0802">TPR repeat</keyword>
<organism evidence="3 4">
    <name type="scientific">Anaeromyxobacter dehalogenans (strain ATCC BAA-258 / DSM 21875 / 2CP-1)</name>
    <dbReference type="NCBI Taxonomy" id="455488"/>
    <lineage>
        <taxon>Bacteria</taxon>
        <taxon>Pseudomonadati</taxon>
        <taxon>Myxococcota</taxon>
        <taxon>Myxococcia</taxon>
        <taxon>Myxococcales</taxon>
        <taxon>Cystobacterineae</taxon>
        <taxon>Anaeromyxobacteraceae</taxon>
        <taxon>Anaeromyxobacter</taxon>
    </lineage>
</organism>
<dbReference type="SUPFAM" id="SSF48452">
    <property type="entry name" value="TPR-like"/>
    <property type="match status" value="1"/>
</dbReference>
<feature type="repeat" description="TPR" evidence="1">
    <location>
        <begin position="105"/>
        <end position="138"/>
    </location>
</feature>
<dbReference type="Pfam" id="PF14559">
    <property type="entry name" value="TPR_19"/>
    <property type="match status" value="1"/>
</dbReference>
<feature type="signal peptide" evidence="2">
    <location>
        <begin position="1"/>
        <end position="28"/>
    </location>
</feature>
<evidence type="ECO:0000313" key="3">
    <source>
        <dbReference type="EMBL" id="ACL65348.1"/>
    </source>
</evidence>
<protein>
    <submittedName>
        <fullName evidence="3">Tetratricopeptide TPR_2 repeat protein</fullName>
    </submittedName>
</protein>
<dbReference type="InterPro" id="IPR019734">
    <property type="entry name" value="TPR_rpt"/>
</dbReference>
<keyword evidence="4" id="KW-1185">Reference proteome</keyword>
<evidence type="ECO:0000256" key="2">
    <source>
        <dbReference type="SAM" id="SignalP"/>
    </source>
</evidence>
<dbReference type="PROSITE" id="PS51257">
    <property type="entry name" value="PROKAR_LIPOPROTEIN"/>
    <property type="match status" value="1"/>
</dbReference>
<dbReference type="Proteomes" id="UP000007089">
    <property type="component" value="Chromosome"/>
</dbReference>
<dbReference type="PANTHER" id="PTHR44809">
    <property type="match status" value="1"/>
</dbReference>
<proteinExistence type="predicted"/>